<dbReference type="EMBL" id="CP114052">
    <property type="protein sequence ID" value="WAW15286.1"/>
    <property type="molecule type" value="Genomic_DNA"/>
</dbReference>
<protein>
    <recommendedName>
        <fullName evidence="3">AraC family transcriptional regulator</fullName>
    </recommendedName>
</protein>
<gene>
    <name evidence="1" type="ORF">O0R46_02205</name>
</gene>
<evidence type="ECO:0008006" key="3">
    <source>
        <dbReference type="Google" id="ProtNLM"/>
    </source>
</evidence>
<dbReference type="Proteomes" id="UP001164187">
    <property type="component" value="Chromosome"/>
</dbReference>
<organism evidence="1 2">
    <name type="scientific">Peptostreptococcus equinus</name>
    <dbReference type="NCBI Taxonomy" id="3003601"/>
    <lineage>
        <taxon>Bacteria</taxon>
        <taxon>Bacillati</taxon>
        <taxon>Bacillota</taxon>
        <taxon>Clostridia</taxon>
        <taxon>Peptostreptococcales</taxon>
        <taxon>Peptostreptococcaceae</taxon>
        <taxon>Peptostreptococcus</taxon>
    </lineage>
</organism>
<dbReference type="RefSeq" id="WP_269311965.1">
    <property type="nucleotide sequence ID" value="NZ_CP114052.1"/>
</dbReference>
<evidence type="ECO:0000313" key="1">
    <source>
        <dbReference type="EMBL" id="WAW15286.1"/>
    </source>
</evidence>
<name>A0ABY7JS11_9FIRM</name>
<reference evidence="1" key="1">
    <citation type="submission" date="2022-12" db="EMBL/GenBank/DDBJ databases">
        <title>Peptostreptococcus.</title>
        <authorList>
            <person name="Lee S.H."/>
        </authorList>
    </citation>
    <scope>NUCLEOTIDE SEQUENCE</scope>
    <source>
        <strain evidence="1">CBA3647</strain>
    </source>
</reference>
<proteinExistence type="predicted"/>
<accession>A0ABY7JS11</accession>
<evidence type="ECO:0000313" key="2">
    <source>
        <dbReference type="Proteomes" id="UP001164187"/>
    </source>
</evidence>
<keyword evidence="2" id="KW-1185">Reference proteome</keyword>
<sequence length="117" mass="13230">MTEVDILASTYSDSMNVYRYEEKENPFSHITDMGEVLKHSNILCELDYGQSGISYALAGETDGLNSDYTVFCRPEIDVIEGDKLVITHLGREYTCTAGLPFKWSSHLEIPVTMKKRV</sequence>